<feature type="modified residue" description="4-aspartylphosphate" evidence="1">
    <location>
        <position position="54"/>
    </location>
</feature>
<dbReference type="Pfam" id="PF04397">
    <property type="entry name" value="LytTR"/>
    <property type="match status" value="1"/>
</dbReference>
<comment type="caution">
    <text evidence="4">The sequence shown here is derived from an EMBL/GenBank/DDBJ whole genome shotgun (WGS) entry which is preliminary data.</text>
</comment>
<keyword evidence="1" id="KW-0597">Phosphoprotein</keyword>
<feature type="domain" description="Response regulatory" evidence="2">
    <location>
        <begin position="3"/>
        <end position="114"/>
    </location>
</feature>
<feature type="domain" description="HTH LytTR-type" evidence="3">
    <location>
        <begin position="126"/>
        <end position="224"/>
    </location>
</feature>
<dbReference type="InterPro" id="IPR011006">
    <property type="entry name" value="CheY-like_superfamily"/>
</dbReference>
<keyword evidence="5" id="KW-1185">Reference proteome</keyword>
<dbReference type="Gene3D" id="3.40.50.2300">
    <property type="match status" value="1"/>
</dbReference>
<organism evidence="4 5">
    <name type="scientific">Leeuwenhoekiella parthenopeia</name>
    <dbReference type="NCBI Taxonomy" id="2890320"/>
    <lineage>
        <taxon>Bacteria</taxon>
        <taxon>Pseudomonadati</taxon>
        <taxon>Bacteroidota</taxon>
        <taxon>Flavobacteriia</taxon>
        <taxon>Flavobacteriales</taxon>
        <taxon>Flavobacteriaceae</taxon>
        <taxon>Leeuwenhoekiella</taxon>
    </lineage>
</organism>
<dbReference type="SMART" id="SM00850">
    <property type="entry name" value="LytTR"/>
    <property type="match status" value="1"/>
</dbReference>
<dbReference type="Gene3D" id="2.40.50.1020">
    <property type="entry name" value="LytTr DNA-binding domain"/>
    <property type="match status" value="1"/>
</dbReference>
<evidence type="ECO:0000313" key="5">
    <source>
        <dbReference type="Proteomes" id="UP001197770"/>
    </source>
</evidence>
<evidence type="ECO:0000313" key="4">
    <source>
        <dbReference type="EMBL" id="MCC4214710.1"/>
    </source>
</evidence>
<dbReference type="SUPFAM" id="SSF52172">
    <property type="entry name" value="CheY-like"/>
    <property type="match status" value="1"/>
</dbReference>
<protein>
    <submittedName>
        <fullName evidence="4">Response regulator transcription factor</fullName>
    </submittedName>
</protein>
<dbReference type="Proteomes" id="UP001197770">
    <property type="component" value="Unassembled WGS sequence"/>
</dbReference>
<evidence type="ECO:0000256" key="1">
    <source>
        <dbReference type="PROSITE-ProRule" id="PRU00169"/>
    </source>
</evidence>
<sequence length="224" mass="25338">MIRAIAIDDEPKALSIIRHHAAKTSALELVKAFNDPIQALHFLNTHEIDLIFLDINMPKLSGFDLLSQLDRQPLVVITSAYAEYGVKSYTFEVVDYLLKPFELEQFARAIDKALARHTLTSGHKSILLRDGYDQVLVQTAEINYIKSDGNYLDVFMETKKLSPRMTFTELLNLLPEAHFARVHNSYVVNLNKVQKLQTGALQLGEHTIPVSNSYKSLVEAKLKS</sequence>
<evidence type="ECO:0000259" key="3">
    <source>
        <dbReference type="PROSITE" id="PS50930"/>
    </source>
</evidence>
<reference evidence="4 5" key="1">
    <citation type="submission" date="2021-11" db="EMBL/GenBank/DDBJ databases">
        <title>Seasonal and diel survey of microbial diversity of the Tyrrhenian coast.</title>
        <authorList>
            <person name="Gattoni G."/>
            <person name="Corral P."/>
        </authorList>
    </citation>
    <scope>NUCLEOTIDE SEQUENCE [LARGE SCALE GENOMIC DNA]</scope>
    <source>
        <strain evidence="4 5">Mr9</strain>
    </source>
</reference>
<dbReference type="SMART" id="SM00448">
    <property type="entry name" value="REC"/>
    <property type="match status" value="1"/>
</dbReference>
<dbReference type="RefSeq" id="WP_228231765.1">
    <property type="nucleotide sequence ID" value="NZ_JAJGMW010000038.1"/>
</dbReference>
<dbReference type="InterPro" id="IPR001789">
    <property type="entry name" value="Sig_transdc_resp-reg_receiver"/>
</dbReference>
<dbReference type="InterPro" id="IPR007492">
    <property type="entry name" value="LytTR_DNA-bd_dom"/>
</dbReference>
<dbReference type="PROSITE" id="PS50110">
    <property type="entry name" value="RESPONSE_REGULATORY"/>
    <property type="match status" value="1"/>
</dbReference>
<dbReference type="EMBL" id="JAJGMW010000038">
    <property type="protein sequence ID" value="MCC4214710.1"/>
    <property type="molecule type" value="Genomic_DNA"/>
</dbReference>
<gene>
    <name evidence="4" type="ORF">LLW17_18455</name>
</gene>
<name>A0ABS8GXH3_9FLAO</name>
<dbReference type="PANTHER" id="PTHR37299:SF1">
    <property type="entry name" value="STAGE 0 SPORULATION PROTEIN A HOMOLOG"/>
    <property type="match status" value="1"/>
</dbReference>
<dbReference type="PANTHER" id="PTHR37299">
    <property type="entry name" value="TRANSCRIPTIONAL REGULATOR-RELATED"/>
    <property type="match status" value="1"/>
</dbReference>
<evidence type="ECO:0000259" key="2">
    <source>
        <dbReference type="PROSITE" id="PS50110"/>
    </source>
</evidence>
<dbReference type="Pfam" id="PF00072">
    <property type="entry name" value="Response_reg"/>
    <property type="match status" value="1"/>
</dbReference>
<accession>A0ABS8GXH3</accession>
<dbReference type="InterPro" id="IPR046947">
    <property type="entry name" value="LytR-like"/>
</dbReference>
<proteinExistence type="predicted"/>
<dbReference type="PROSITE" id="PS50930">
    <property type="entry name" value="HTH_LYTTR"/>
    <property type="match status" value="1"/>
</dbReference>